<evidence type="ECO:0000313" key="4">
    <source>
        <dbReference type="Proteomes" id="UP000188388"/>
    </source>
</evidence>
<evidence type="ECO:0000259" key="2">
    <source>
        <dbReference type="Pfam" id="PF09084"/>
    </source>
</evidence>
<gene>
    <name evidence="3" type="ORF">BQ8794_10211</name>
</gene>
<reference evidence="4" key="1">
    <citation type="submission" date="2017-01" db="EMBL/GenBank/DDBJ databases">
        <authorList>
            <person name="Brunel B."/>
        </authorList>
    </citation>
    <scope>NUCLEOTIDE SEQUENCE [LARGE SCALE GENOMIC DNA]</scope>
</reference>
<dbReference type="STRING" id="1631249.BQ8794_10211"/>
<evidence type="ECO:0000256" key="1">
    <source>
        <dbReference type="SAM" id="SignalP"/>
    </source>
</evidence>
<name>A0A1R3UYX8_9HYPH</name>
<keyword evidence="1" id="KW-0732">Signal</keyword>
<feature type="chain" id="PRO_5012797215" evidence="1">
    <location>
        <begin position="32"/>
        <end position="336"/>
    </location>
</feature>
<proteinExistence type="predicted"/>
<protein>
    <submittedName>
        <fullName evidence="3">Putative ABC transporter substrate-binding protein</fullName>
    </submittedName>
</protein>
<dbReference type="Proteomes" id="UP000188388">
    <property type="component" value="Unassembled WGS sequence"/>
</dbReference>
<organism evidence="3 4">
    <name type="scientific">Mesorhizobium prunaredense</name>
    <dbReference type="NCBI Taxonomy" id="1631249"/>
    <lineage>
        <taxon>Bacteria</taxon>
        <taxon>Pseudomonadati</taxon>
        <taxon>Pseudomonadota</taxon>
        <taxon>Alphaproteobacteria</taxon>
        <taxon>Hyphomicrobiales</taxon>
        <taxon>Phyllobacteriaceae</taxon>
        <taxon>Mesorhizobium</taxon>
    </lineage>
</organism>
<keyword evidence="4" id="KW-1185">Reference proteome</keyword>
<dbReference type="Gene3D" id="3.40.190.10">
    <property type="entry name" value="Periplasmic binding protein-like II"/>
    <property type="match status" value="2"/>
</dbReference>
<sequence>MGIIQNRRRFMVGLSAVGAAGLVSVPTSANAEPAPETTTVRLPRTFRALCEAPKNIAGELLRAEGFTDVRYIDLAADSDPSAMLASGELDFTTDFPPAHIMAIDAGMPIKVVTGLHSGCLELIVKESINSISDLKGKRVGVFALTSAPHVLVTLMAAYVGLDPATDLEWVANPDVSSMQLFNEGKVDAFLAVPPEPQEQRVRNFGHTILNTTADRPWSQHYCCMLAGSADYVDRHPAATKRVLRAILKAADICASDPELAAQLSVDGKFTDRYDHALEGLREARYDVWREFDPEDTMRFYALRMNEVGFIKAGPNKIIANGTDWRFLNEVKREMKT</sequence>
<feature type="signal peptide" evidence="1">
    <location>
        <begin position="1"/>
        <end position="31"/>
    </location>
</feature>
<dbReference type="Pfam" id="PF09084">
    <property type="entry name" value="NMT1"/>
    <property type="match status" value="1"/>
</dbReference>
<feature type="domain" description="SsuA/THI5-like" evidence="2">
    <location>
        <begin position="68"/>
        <end position="259"/>
    </location>
</feature>
<dbReference type="PANTHER" id="PTHR30024:SF42">
    <property type="entry name" value="ALIPHATIC SULFONATES-BINDING PROTEIN-RELATED"/>
    <property type="match status" value="1"/>
</dbReference>
<dbReference type="InterPro" id="IPR019546">
    <property type="entry name" value="TAT_signal_bac_arc"/>
</dbReference>
<dbReference type="PANTHER" id="PTHR30024">
    <property type="entry name" value="ALIPHATIC SULFONATES-BINDING PROTEIN-RELATED"/>
    <property type="match status" value="1"/>
</dbReference>
<dbReference type="InterPro" id="IPR015168">
    <property type="entry name" value="SsuA/THI5"/>
</dbReference>
<accession>A0A1R3UYX8</accession>
<dbReference type="InterPro" id="IPR006311">
    <property type="entry name" value="TAT_signal"/>
</dbReference>
<dbReference type="RefSeq" id="WP_077371799.1">
    <property type="nucleotide sequence ID" value="NZ_FTPD01000001.1"/>
</dbReference>
<dbReference type="NCBIfam" id="TIGR01409">
    <property type="entry name" value="TAT_signal_seq"/>
    <property type="match status" value="1"/>
</dbReference>
<dbReference type="PROSITE" id="PS51318">
    <property type="entry name" value="TAT"/>
    <property type="match status" value="1"/>
</dbReference>
<dbReference type="EMBL" id="FTPD01000001">
    <property type="protein sequence ID" value="SIT52841.1"/>
    <property type="molecule type" value="Genomic_DNA"/>
</dbReference>
<dbReference type="AlphaFoldDB" id="A0A1R3UYX8"/>
<evidence type="ECO:0000313" key="3">
    <source>
        <dbReference type="EMBL" id="SIT52841.1"/>
    </source>
</evidence>
<dbReference type="SUPFAM" id="SSF53850">
    <property type="entry name" value="Periplasmic binding protein-like II"/>
    <property type="match status" value="1"/>
</dbReference>